<protein>
    <submittedName>
        <fullName evidence="2">SAM-dependent methyltransferase</fullName>
    </submittedName>
</protein>
<evidence type="ECO:0000259" key="1">
    <source>
        <dbReference type="Pfam" id="PF01170"/>
    </source>
</evidence>
<dbReference type="EMBL" id="JACBZH010000001">
    <property type="protein sequence ID" value="NYH88822.1"/>
    <property type="molecule type" value="Genomic_DNA"/>
</dbReference>
<dbReference type="InterPro" id="IPR029063">
    <property type="entry name" value="SAM-dependent_MTases_sf"/>
</dbReference>
<proteinExistence type="predicted"/>
<dbReference type="Pfam" id="PF01170">
    <property type="entry name" value="UPF0020"/>
    <property type="match status" value="1"/>
</dbReference>
<evidence type="ECO:0000313" key="3">
    <source>
        <dbReference type="Proteomes" id="UP000579605"/>
    </source>
</evidence>
<dbReference type="InterPro" id="IPR000241">
    <property type="entry name" value="RlmKL-like_Mtase"/>
</dbReference>
<dbReference type="Gene3D" id="3.40.50.150">
    <property type="entry name" value="Vaccinia Virus protein VP39"/>
    <property type="match status" value="1"/>
</dbReference>
<keyword evidence="3" id="KW-1185">Reference proteome</keyword>
<comment type="caution">
    <text evidence="2">The sequence shown here is derived from an EMBL/GenBank/DDBJ whole genome shotgun (WGS) entry which is preliminary data.</text>
</comment>
<dbReference type="RefSeq" id="WP_179786665.1">
    <property type="nucleotide sequence ID" value="NZ_BAAARR010000003.1"/>
</dbReference>
<accession>A0A852ZAH9</accession>
<dbReference type="SUPFAM" id="SSF53335">
    <property type="entry name" value="S-adenosyl-L-methionine-dependent methyltransferases"/>
    <property type="match status" value="1"/>
</dbReference>
<gene>
    <name evidence="2" type="ORF">F4554_001460</name>
</gene>
<feature type="domain" description="Ribosomal RNA large subunit methyltransferase K/L-like methyltransferase" evidence="1">
    <location>
        <begin position="154"/>
        <end position="279"/>
    </location>
</feature>
<dbReference type="Proteomes" id="UP000579605">
    <property type="component" value="Unassembled WGS sequence"/>
</dbReference>
<reference evidence="2 3" key="1">
    <citation type="submission" date="2020-07" db="EMBL/GenBank/DDBJ databases">
        <title>Sequencing the genomes of 1000 actinobacteria strains.</title>
        <authorList>
            <person name="Klenk H.-P."/>
        </authorList>
    </citation>
    <scope>NUCLEOTIDE SEQUENCE [LARGE SCALE GENOMIC DNA]</scope>
    <source>
        <strain evidence="2 3">DSM 18448</strain>
    </source>
</reference>
<keyword evidence="2" id="KW-0808">Transferase</keyword>
<dbReference type="GO" id="GO:0008168">
    <property type="term" value="F:methyltransferase activity"/>
    <property type="evidence" value="ECO:0007669"/>
    <property type="project" value="UniProtKB-KW"/>
</dbReference>
<name>A0A852ZAH9_9ACTN</name>
<evidence type="ECO:0000313" key="2">
    <source>
        <dbReference type="EMBL" id="NYH88822.1"/>
    </source>
</evidence>
<organism evidence="2 3">
    <name type="scientific">Actinopolymorpha rutila</name>
    <dbReference type="NCBI Taxonomy" id="446787"/>
    <lineage>
        <taxon>Bacteria</taxon>
        <taxon>Bacillati</taxon>
        <taxon>Actinomycetota</taxon>
        <taxon>Actinomycetes</taxon>
        <taxon>Propionibacteriales</taxon>
        <taxon>Actinopolymorphaceae</taxon>
        <taxon>Actinopolymorpha</taxon>
    </lineage>
</organism>
<dbReference type="GO" id="GO:0032259">
    <property type="term" value="P:methylation"/>
    <property type="evidence" value="ECO:0007669"/>
    <property type="project" value="UniProtKB-KW"/>
</dbReference>
<keyword evidence="2" id="KW-0489">Methyltransferase</keyword>
<sequence>MPRYALLVLPATNRVYAEASVDLTRAELGVFSESVLGGRITDVAEETLGGVPYVTFGVAEPLGARDVAYLSLLSSAYALFELRELGELRGEGGDAEAAGPLLSPVTLTPLDQFDDDLLTIQKYVGKTNEFFTKLLLNVTVLASESAGELLDRRLRILDPLCGRGTTLNQVLMYGWDAAGIEIDGKDVEAYSGFLRTWLKRKRLKHQAELTPIRRDRKVLGRRFHVTLAADKAAYKSGDALDLTVVNADTRRARDFFRSGSFDAIVTDAPYGVQHGSRSGAPGELSRSPLDLLSAALPGWVDLLRPGGALGVSWNTHVARREDAAAALTAAGLRVCDDPAYLGFRHRVDQAILRDVLVATKPRD</sequence>
<dbReference type="AlphaFoldDB" id="A0A852ZAH9"/>